<dbReference type="GO" id="GO:0106415">
    <property type="term" value="F:muramoyltetrapeptide carboxypeptidase activity"/>
    <property type="evidence" value="ECO:0007669"/>
    <property type="project" value="UniProtKB-EC"/>
</dbReference>
<dbReference type="EMBL" id="BBMR01000006">
    <property type="protein sequence ID" value="GAL20506.1"/>
    <property type="molecule type" value="Genomic_DNA"/>
</dbReference>
<evidence type="ECO:0000259" key="5">
    <source>
        <dbReference type="Pfam" id="PF17676"/>
    </source>
</evidence>
<feature type="active site" description="Nucleophile" evidence="3">
    <location>
        <position position="113"/>
    </location>
</feature>
<evidence type="ECO:0000256" key="2">
    <source>
        <dbReference type="ARBA" id="ARBA00022801"/>
    </source>
</evidence>
<organism evidence="6 7">
    <name type="scientific">Vibrio maritimus</name>
    <dbReference type="NCBI Taxonomy" id="990268"/>
    <lineage>
        <taxon>Bacteria</taxon>
        <taxon>Pseudomonadati</taxon>
        <taxon>Pseudomonadota</taxon>
        <taxon>Gammaproteobacteria</taxon>
        <taxon>Vibrionales</taxon>
        <taxon>Vibrionaceae</taxon>
        <taxon>Vibrio</taxon>
    </lineage>
</organism>
<dbReference type="InterPro" id="IPR040449">
    <property type="entry name" value="Peptidase_S66_N"/>
</dbReference>
<evidence type="ECO:0000256" key="1">
    <source>
        <dbReference type="ARBA" id="ARBA00010233"/>
    </source>
</evidence>
<keyword evidence="6" id="KW-0645">Protease</keyword>
<dbReference type="InterPro" id="IPR027478">
    <property type="entry name" value="LdcA_N"/>
</dbReference>
<reference evidence="6 7" key="1">
    <citation type="submission" date="2014-09" db="EMBL/GenBank/DDBJ databases">
        <title>Vibrio maritimus JCM 19235. (C45) whole genome shotgun sequence.</title>
        <authorList>
            <person name="Sawabe T."/>
            <person name="Meirelles P."/>
            <person name="Nakanishi M."/>
            <person name="Sayaka M."/>
            <person name="Hattori M."/>
            <person name="Ohkuma M."/>
        </authorList>
    </citation>
    <scope>NUCLEOTIDE SEQUENCE [LARGE SCALE GENOMIC DNA]</scope>
    <source>
        <strain evidence="7">JCM19235</strain>
    </source>
</reference>
<comment type="caution">
    <text evidence="6">The sequence shown here is derived from an EMBL/GenBank/DDBJ whole genome shotgun (WGS) entry which is preliminary data.</text>
</comment>
<evidence type="ECO:0000259" key="4">
    <source>
        <dbReference type="Pfam" id="PF02016"/>
    </source>
</evidence>
<name>A0A090RZ16_9VIBR</name>
<gene>
    <name evidence="6" type="ORF">JCM19235_3508</name>
</gene>
<comment type="similarity">
    <text evidence="1">Belongs to the peptidase S66 family.</text>
</comment>
<keyword evidence="2 6" id="KW-0378">Hydrolase</keyword>
<dbReference type="Pfam" id="PF02016">
    <property type="entry name" value="Peptidase_S66"/>
    <property type="match status" value="1"/>
</dbReference>
<sequence length="343" mass="37725">MQYPKPLSAGSTIGITAFSSGIAPQHLLRFECVTQHLESLGFNLVIGNCLFDKGKHVSGTAIERADELMAMLLDDHIDAIYPPWGGEIAMELLPLIDFEKLTTVRPKWILGFSDVSTISAVFASKLGWATAHCSNLMDLSPNAIDPLTSSTIANLGTPSGESFIQKEQTHYASRWPDFVNTPESGFNLDTPTRWRWLSKPKSGNTVEGRLIGGCWDTLSHLFGTEYLDLDAFANRFPEGVVLYLENAEMPPTEVVRTLLSMKFRGVFSNTSALLIGRNAAPDSGNPDDLDYYEALETHLKELDIPIMIDLDIGHRPPNLTLINGSKARIDLTETLGTLTQTLS</sequence>
<dbReference type="SUPFAM" id="SSF52317">
    <property type="entry name" value="Class I glutamine amidotransferase-like"/>
    <property type="match status" value="1"/>
</dbReference>
<dbReference type="CDD" id="cd07062">
    <property type="entry name" value="Peptidase_S66_mccF_like"/>
    <property type="match status" value="1"/>
</dbReference>
<dbReference type="Gene3D" id="3.50.30.60">
    <property type="entry name" value="LD-carboxypeptidase A C-terminal domain-like"/>
    <property type="match status" value="1"/>
</dbReference>
<dbReference type="Proteomes" id="UP000029228">
    <property type="component" value="Unassembled WGS sequence"/>
</dbReference>
<feature type="active site" description="Charge relay system" evidence="3">
    <location>
        <position position="245"/>
    </location>
</feature>
<dbReference type="OrthoDB" id="9807329at2"/>
<evidence type="ECO:0000256" key="3">
    <source>
        <dbReference type="PIRSR" id="PIRSR028757-1"/>
    </source>
</evidence>
<feature type="domain" description="LD-carboxypeptidase C-terminal" evidence="5">
    <location>
        <begin position="207"/>
        <end position="329"/>
    </location>
</feature>
<dbReference type="PANTHER" id="PTHR30237">
    <property type="entry name" value="MURAMOYLTETRAPEPTIDE CARBOXYPEPTIDASE"/>
    <property type="match status" value="1"/>
</dbReference>
<dbReference type="Gene3D" id="3.40.50.10740">
    <property type="entry name" value="Class I glutamine amidotransferase-like"/>
    <property type="match status" value="1"/>
</dbReference>
<feature type="active site" description="Charge relay system" evidence="3">
    <location>
        <position position="314"/>
    </location>
</feature>
<dbReference type="EC" id="3.4.17.13" evidence="6"/>
<dbReference type="PIRSF" id="PIRSF028757">
    <property type="entry name" value="LD-carboxypeptidase"/>
    <property type="match status" value="1"/>
</dbReference>
<evidence type="ECO:0000313" key="7">
    <source>
        <dbReference type="Proteomes" id="UP000029228"/>
    </source>
</evidence>
<accession>A0A090RZ16</accession>
<proteinExistence type="inferred from homology"/>
<dbReference type="InterPro" id="IPR040921">
    <property type="entry name" value="Peptidase_S66C"/>
</dbReference>
<dbReference type="SUPFAM" id="SSF141986">
    <property type="entry name" value="LD-carboxypeptidase A C-terminal domain-like"/>
    <property type="match status" value="1"/>
</dbReference>
<evidence type="ECO:0000313" key="6">
    <source>
        <dbReference type="EMBL" id="GAL20506.1"/>
    </source>
</evidence>
<keyword evidence="7" id="KW-1185">Reference proteome</keyword>
<dbReference type="PANTHER" id="PTHR30237:SF5">
    <property type="entry name" value="CARBOXYPEPTIDASE VC_A0337-RELATED"/>
    <property type="match status" value="1"/>
</dbReference>
<dbReference type="InterPro" id="IPR003507">
    <property type="entry name" value="S66_fam"/>
</dbReference>
<feature type="domain" description="LD-carboxypeptidase N-terminal" evidence="4">
    <location>
        <begin position="13"/>
        <end position="132"/>
    </location>
</feature>
<dbReference type="InterPro" id="IPR027461">
    <property type="entry name" value="Carboxypeptidase_A_C_sf"/>
</dbReference>
<dbReference type="InterPro" id="IPR029062">
    <property type="entry name" value="Class_I_gatase-like"/>
</dbReference>
<dbReference type="STRING" id="990268.JCM19235_3508"/>
<dbReference type="AlphaFoldDB" id="A0A090RZ16"/>
<keyword evidence="6" id="KW-0121">Carboxypeptidase</keyword>
<protein>
    <submittedName>
        <fullName evidence="6">Muramoyltetrapeptide carboxypeptidase</fullName>
        <ecNumber evidence="6">3.4.17.13</ecNumber>
    </submittedName>
</protein>
<dbReference type="Pfam" id="PF17676">
    <property type="entry name" value="Peptidase_S66C"/>
    <property type="match status" value="1"/>
</dbReference>